<dbReference type="InterPro" id="IPR002575">
    <property type="entry name" value="Aminoglycoside_PTrfase"/>
</dbReference>
<evidence type="ECO:0000259" key="1">
    <source>
        <dbReference type="Pfam" id="PF01636"/>
    </source>
</evidence>
<dbReference type="RefSeq" id="WP_222969577.1">
    <property type="nucleotide sequence ID" value="NZ_JAINZZ010000092.1"/>
</dbReference>
<dbReference type="SUPFAM" id="SSF56112">
    <property type="entry name" value="Protein kinase-like (PK-like)"/>
    <property type="match status" value="1"/>
</dbReference>
<evidence type="ECO:0000313" key="3">
    <source>
        <dbReference type="Proteomes" id="UP000778578"/>
    </source>
</evidence>
<dbReference type="Proteomes" id="UP000778578">
    <property type="component" value="Unassembled WGS sequence"/>
</dbReference>
<proteinExistence type="predicted"/>
<dbReference type="Gene3D" id="3.90.1200.10">
    <property type="match status" value="1"/>
</dbReference>
<dbReference type="Gene3D" id="3.30.200.20">
    <property type="entry name" value="Phosphorylase Kinase, domain 1"/>
    <property type="match status" value="1"/>
</dbReference>
<dbReference type="Pfam" id="PF01636">
    <property type="entry name" value="APH"/>
    <property type="match status" value="1"/>
</dbReference>
<accession>A0ABS7QI73</accession>
<dbReference type="PANTHER" id="PTHR21310">
    <property type="entry name" value="AMINOGLYCOSIDE PHOSPHOTRANSFERASE-RELATED-RELATED"/>
    <property type="match status" value="1"/>
</dbReference>
<dbReference type="InterPro" id="IPR011009">
    <property type="entry name" value="Kinase-like_dom_sf"/>
</dbReference>
<evidence type="ECO:0000313" key="2">
    <source>
        <dbReference type="EMBL" id="MBY8882881.1"/>
    </source>
</evidence>
<organism evidence="2 3">
    <name type="scientific">Actinacidiphila acidipaludis</name>
    <dbReference type="NCBI Taxonomy" id="2873382"/>
    <lineage>
        <taxon>Bacteria</taxon>
        <taxon>Bacillati</taxon>
        <taxon>Actinomycetota</taxon>
        <taxon>Actinomycetes</taxon>
        <taxon>Kitasatosporales</taxon>
        <taxon>Streptomycetaceae</taxon>
        <taxon>Actinacidiphila</taxon>
    </lineage>
</organism>
<name>A0ABS7QI73_9ACTN</name>
<reference evidence="2 3" key="1">
    <citation type="submission" date="2021-08" db="EMBL/GenBank/DDBJ databases">
        <title>WGS of actinomycetes from Thailand.</title>
        <authorList>
            <person name="Thawai C."/>
        </authorList>
    </citation>
    <scope>NUCLEOTIDE SEQUENCE [LARGE SCALE GENOMIC DNA]</scope>
    <source>
        <strain evidence="2 3">PLK6-54</strain>
    </source>
</reference>
<gene>
    <name evidence="2" type="ORF">K7862_35385</name>
</gene>
<protein>
    <submittedName>
        <fullName evidence="2">Aminoglycoside phosphotransferase family protein</fullName>
    </submittedName>
</protein>
<feature type="domain" description="Aminoglycoside phosphotransferase" evidence="1">
    <location>
        <begin position="30"/>
        <end position="244"/>
    </location>
</feature>
<dbReference type="EMBL" id="JAINZZ010000092">
    <property type="protein sequence ID" value="MBY8882881.1"/>
    <property type="molecule type" value="Genomic_DNA"/>
</dbReference>
<sequence length="310" mass="33161">MAWSQLPDALRTAVERHLGAPVVRADTQQGGFSPGVAARLTSATGERVFVKAVGPRPNAESAGIHRAEARIAAALPPDVQAPRLLAEFDRDGWVVLVFEDVEGAMPAQPWVPDELDRVLAAVADLARTLTPAPDGVAPALGVRAADTFQGWRRLAAAARHRDDHLDGLDPWARRHLYDLAALESGWETAAEGTTLNHGDLRADNLLLTADRVMVVDWPWASVGAVWFDLLAMLPSVRMQGGPPPETVFDRHPVAEGADPAAVTAVLAAVSGYFVGQSRLPDPPGLPTVRAFQAAQGRAALAWLRARTGWH</sequence>
<keyword evidence="3" id="KW-1185">Reference proteome</keyword>
<dbReference type="InterPro" id="IPR051678">
    <property type="entry name" value="AGP_Transferase"/>
</dbReference>
<comment type="caution">
    <text evidence="2">The sequence shown here is derived from an EMBL/GenBank/DDBJ whole genome shotgun (WGS) entry which is preliminary data.</text>
</comment>